<dbReference type="SUPFAM" id="SSF53649">
    <property type="entry name" value="Alkaline phosphatase-like"/>
    <property type="match status" value="1"/>
</dbReference>
<dbReference type="Gene3D" id="3.40.720.10">
    <property type="entry name" value="Alkaline Phosphatase, subunit A"/>
    <property type="match status" value="1"/>
</dbReference>
<evidence type="ECO:0000313" key="6">
    <source>
        <dbReference type="Proteomes" id="UP000295621"/>
    </source>
</evidence>
<feature type="signal peptide" evidence="3">
    <location>
        <begin position="1"/>
        <end position="20"/>
    </location>
</feature>
<dbReference type="PANTHER" id="PTHR42693:SF53">
    <property type="entry name" value="ENDO-4-O-SULFATASE"/>
    <property type="match status" value="1"/>
</dbReference>
<dbReference type="CDD" id="cd16027">
    <property type="entry name" value="SGSH"/>
    <property type="match status" value="1"/>
</dbReference>
<dbReference type="EMBL" id="SMKL01000031">
    <property type="protein sequence ID" value="TDC50361.1"/>
    <property type="molecule type" value="Genomic_DNA"/>
</dbReference>
<evidence type="ECO:0000313" key="5">
    <source>
        <dbReference type="EMBL" id="TDC50361.1"/>
    </source>
</evidence>
<protein>
    <recommendedName>
        <fullName evidence="4">Sulfatase N-terminal domain-containing protein</fullName>
    </recommendedName>
</protein>
<dbReference type="AlphaFoldDB" id="A0A4R4RL23"/>
<dbReference type="RefSeq" id="WP_131983850.1">
    <property type="nucleotide sequence ID" value="NZ_SMKL01000031.1"/>
</dbReference>
<keyword evidence="2" id="KW-0378">Hydrolase</keyword>
<evidence type="ECO:0000256" key="1">
    <source>
        <dbReference type="ARBA" id="ARBA00008779"/>
    </source>
</evidence>
<dbReference type="InterPro" id="IPR006311">
    <property type="entry name" value="TAT_signal"/>
</dbReference>
<accession>A0A4R4RL23</accession>
<sequence>MDTRLSRRRLVLGAAATAAAAPIGLDQTVLRAHAGDTGPSTPNILLFTVDDMGADTPGCFGGLPGITPTIDRLAADGMAFHRAHVPLAVCQPSRSALMTGRFPHRNGAEGFGPIRDDVPILTDLLRGRGYLAGILGKVTHLAPVHRFGWDLAIDQPDLGMGRDPATYARAAAGFFDRAKAEGRPFFLMANSHDPHRPFHGSAEEQRMFTPEQLATVAQPSKEYAPADVEVPGFLPDLPGVRQELSEYLSSSRRADDTLAAVLAELDAAGLADSTIVIFLSDNGIALPFAKANCYVQSTRTPLIIRWPGVARARHVDREHFVSTMDLFPLMCLAAGATPPPRLDGSDLTPLLTGSQSGRDHMVTVFHETSARRRFEMRCVQDERWGYIWNAWSDGQTSYRAENMQGLSWPAMTAAAVGDPVLAERVDFYLHREPEELYDLWNDPDALHDLAASAAVPGSAAQGALRRQRAALLGWMKDTGDPLRDRYLREILAGVPTG</sequence>
<gene>
    <name evidence="5" type="ORF">E1212_15095</name>
</gene>
<dbReference type="OrthoDB" id="9777306at2"/>
<dbReference type="PROSITE" id="PS51318">
    <property type="entry name" value="TAT"/>
    <property type="match status" value="1"/>
</dbReference>
<evidence type="ECO:0000256" key="2">
    <source>
        <dbReference type="ARBA" id="ARBA00022801"/>
    </source>
</evidence>
<comment type="similarity">
    <text evidence="1">Belongs to the sulfatase family.</text>
</comment>
<keyword evidence="3" id="KW-0732">Signal</keyword>
<comment type="caution">
    <text evidence="5">The sequence shown here is derived from an EMBL/GenBank/DDBJ whole genome shotgun (WGS) entry which is preliminary data.</text>
</comment>
<feature type="chain" id="PRO_5038377410" description="Sulfatase N-terminal domain-containing protein" evidence="3">
    <location>
        <begin position="21"/>
        <end position="497"/>
    </location>
</feature>
<dbReference type="GO" id="GO:0004065">
    <property type="term" value="F:arylsulfatase activity"/>
    <property type="evidence" value="ECO:0007669"/>
    <property type="project" value="TreeGrafter"/>
</dbReference>
<organism evidence="5 6">
    <name type="scientific">Jiangella ureilytica</name>
    <dbReference type="NCBI Taxonomy" id="2530374"/>
    <lineage>
        <taxon>Bacteria</taxon>
        <taxon>Bacillati</taxon>
        <taxon>Actinomycetota</taxon>
        <taxon>Actinomycetes</taxon>
        <taxon>Jiangellales</taxon>
        <taxon>Jiangellaceae</taxon>
        <taxon>Jiangella</taxon>
    </lineage>
</organism>
<keyword evidence="6" id="KW-1185">Reference proteome</keyword>
<dbReference type="Proteomes" id="UP000295621">
    <property type="component" value="Unassembled WGS sequence"/>
</dbReference>
<name>A0A4R4RL23_9ACTN</name>
<dbReference type="PANTHER" id="PTHR42693">
    <property type="entry name" value="ARYLSULFATASE FAMILY MEMBER"/>
    <property type="match status" value="1"/>
</dbReference>
<feature type="domain" description="Sulfatase N-terminal" evidence="4">
    <location>
        <begin position="42"/>
        <end position="331"/>
    </location>
</feature>
<dbReference type="InterPro" id="IPR000917">
    <property type="entry name" value="Sulfatase_N"/>
</dbReference>
<dbReference type="Pfam" id="PF00884">
    <property type="entry name" value="Sulfatase"/>
    <property type="match status" value="1"/>
</dbReference>
<dbReference type="InterPro" id="IPR017850">
    <property type="entry name" value="Alkaline_phosphatase_core_sf"/>
</dbReference>
<evidence type="ECO:0000256" key="3">
    <source>
        <dbReference type="SAM" id="SignalP"/>
    </source>
</evidence>
<proteinExistence type="inferred from homology"/>
<reference evidence="5 6" key="1">
    <citation type="submission" date="2019-02" db="EMBL/GenBank/DDBJ databases">
        <title>Draft genome sequences of novel Actinobacteria.</title>
        <authorList>
            <person name="Sahin N."/>
            <person name="Ay H."/>
            <person name="Saygin H."/>
        </authorList>
    </citation>
    <scope>NUCLEOTIDE SEQUENCE [LARGE SCALE GENOMIC DNA]</scope>
    <source>
        <strain evidence="5 6">KC603</strain>
    </source>
</reference>
<dbReference type="InterPro" id="IPR050738">
    <property type="entry name" value="Sulfatase"/>
</dbReference>
<evidence type="ECO:0000259" key="4">
    <source>
        <dbReference type="Pfam" id="PF00884"/>
    </source>
</evidence>